<dbReference type="RefSeq" id="WP_188972141.1">
    <property type="nucleotide sequence ID" value="NZ_BMOL01000010.1"/>
</dbReference>
<dbReference type="EMBL" id="BMOL01000010">
    <property type="protein sequence ID" value="GGL84901.1"/>
    <property type="molecule type" value="Genomic_DNA"/>
</dbReference>
<name>A0ABQ2GC36_9DEIO</name>
<evidence type="ECO:0000313" key="3">
    <source>
        <dbReference type="Proteomes" id="UP000639973"/>
    </source>
</evidence>
<sequence>MAEQRPFLTEASPRGEQTAAAAPDALFDLAVNRAWAALRGLRPADPAAALTTGFLAGWHARTRFARRVPLNAVRAAVSRRPSGGEWHWAGGPQGGWVEGKAPFP</sequence>
<evidence type="ECO:0000256" key="1">
    <source>
        <dbReference type="SAM" id="MobiDB-lite"/>
    </source>
</evidence>
<comment type="caution">
    <text evidence="2">The sequence shown here is derived from an EMBL/GenBank/DDBJ whole genome shotgun (WGS) entry which is preliminary data.</text>
</comment>
<organism evidence="2 3">
    <name type="scientific">Deinococcus aerolatus</name>
    <dbReference type="NCBI Taxonomy" id="522487"/>
    <lineage>
        <taxon>Bacteria</taxon>
        <taxon>Thermotogati</taxon>
        <taxon>Deinococcota</taxon>
        <taxon>Deinococci</taxon>
        <taxon>Deinococcales</taxon>
        <taxon>Deinococcaceae</taxon>
        <taxon>Deinococcus</taxon>
    </lineage>
</organism>
<keyword evidence="3" id="KW-1185">Reference proteome</keyword>
<reference evidence="3" key="1">
    <citation type="journal article" date="2019" name="Int. J. Syst. Evol. Microbiol.">
        <title>The Global Catalogue of Microorganisms (GCM) 10K type strain sequencing project: providing services to taxonomists for standard genome sequencing and annotation.</title>
        <authorList>
            <consortium name="The Broad Institute Genomics Platform"/>
            <consortium name="The Broad Institute Genome Sequencing Center for Infectious Disease"/>
            <person name="Wu L."/>
            <person name="Ma J."/>
        </authorList>
    </citation>
    <scope>NUCLEOTIDE SEQUENCE [LARGE SCALE GENOMIC DNA]</scope>
    <source>
        <strain evidence="3">JCM 15442</strain>
    </source>
</reference>
<accession>A0ABQ2GC36</accession>
<protein>
    <submittedName>
        <fullName evidence="2">Uncharacterized protein</fullName>
    </submittedName>
</protein>
<gene>
    <name evidence="2" type="ORF">GCM10010840_23500</name>
</gene>
<dbReference type="Proteomes" id="UP000639973">
    <property type="component" value="Unassembled WGS sequence"/>
</dbReference>
<feature type="region of interest" description="Disordered" evidence="1">
    <location>
        <begin position="81"/>
        <end position="104"/>
    </location>
</feature>
<proteinExistence type="predicted"/>
<evidence type="ECO:0000313" key="2">
    <source>
        <dbReference type="EMBL" id="GGL84901.1"/>
    </source>
</evidence>